<dbReference type="EMBL" id="CP090825">
    <property type="protein sequence ID" value="ARD94860.1"/>
    <property type="molecule type" value="Genomic_DNA"/>
</dbReference>
<dbReference type="Pfam" id="PF00535">
    <property type="entry name" value="Glycos_transf_2"/>
    <property type="match status" value="1"/>
</dbReference>
<geneLocation type="plasmid" evidence="2 3">
    <name>p229B</name>
</geneLocation>
<dbReference type="PANTHER" id="PTHR22916:SF3">
    <property type="entry name" value="UDP-GLCNAC:BETAGAL BETA-1,3-N-ACETYLGLUCOSAMINYLTRANSFERASE-LIKE PROTEIN 1"/>
    <property type="match status" value="1"/>
</dbReference>
<feature type="domain" description="Glycosyltransferase 2-like" evidence="1">
    <location>
        <begin position="10"/>
        <end position="134"/>
    </location>
</feature>
<sequence length="310" mass="35593">MDSEKMKLIVLMSAYNGEKYIVDQLDSILAQIATFQIQICVRDDGSNDKTQDILRKYASKGLIRWYTGENLGPSLSFLDLIKRNPGYDFYAFSDQDDFWSPNKLENAVIKLKQLDHHLPVLYCSNAQIVDQNLNSMGRLVYKHQPVTDFYTLSCAGGILGCTMVFNDYLANLVRKPVTLKKENIYLHDFFVLLLCASVNGKIIYDAIPQLKYRQHLGNVVGVPTSLFGTIKNRLHAIKKPTKVSISQQSKTILDFYYEQLPENHIKWLKKVSKYKTNILNTLCLSFSLKTKYASVNMGIKNRLLILMRKR</sequence>
<dbReference type="AlphaFoldDB" id="A0AAC9QZJ3"/>
<dbReference type="PANTHER" id="PTHR22916">
    <property type="entry name" value="GLYCOSYLTRANSFERASE"/>
    <property type="match status" value="1"/>
</dbReference>
<keyword evidence="2" id="KW-0808">Transferase</keyword>
<dbReference type="Gene3D" id="3.90.550.10">
    <property type="entry name" value="Spore Coat Polysaccharide Biosynthesis Protein SpsA, Chain A"/>
    <property type="match status" value="1"/>
</dbReference>
<evidence type="ECO:0000313" key="3">
    <source>
        <dbReference type="Proteomes" id="UP001055586"/>
    </source>
</evidence>
<protein>
    <submittedName>
        <fullName evidence="2">Glycosyltransferase</fullName>
        <ecNumber evidence="2">2.4.-.-</ecNumber>
    </submittedName>
</protein>
<keyword evidence="2" id="KW-0328">Glycosyltransferase</keyword>
<dbReference type="InterPro" id="IPR001173">
    <property type="entry name" value="Glyco_trans_2-like"/>
</dbReference>
<proteinExistence type="predicted"/>
<dbReference type="SUPFAM" id="SSF53448">
    <property type="entry name" value="Nucleotide-diphospho-sugar transferases"/>
    <property type="match status" value="1"/>
</dbReference>
<evidence type="ECO:0000259" key="1">
    <source>
        <dbReference type="Pfam" id="PF00535"/>
    </source>
</evidence>
<evidence type="ECO:0000313" key="2">
    <source>
        <dbReference type="EMBL" id="ARD94860.1"/>
    </source>
</evidence>
<keyword evidence="2" id="KW-0614">Plasmid</keyword>
<dbReference type="Proteomes" id="UP001055586">
    <property type="component" value="Plasmid p229B"/>
</dbReference>
<dbReference type="GO" id="GO:0016758">
    <property type="term" value="F:hexosyltransferase activity"/>
    <property type="evidence" value="ECO:0007669"/>
    <property type="project" value="UniProtKB-ARBA"/>
</dbReference>
<name>A0AAC9QZJ3_LACLL</name>
<accession>A0AAC9QZJ3</accession>
<dbReference type="InterPro" id="IPR029044">
    <property type="entry name" value="Nucleotide-diphossugar_trans"/>
</dbReference>
<organism evidence="2 3">
    <name type="scientific">Lactococcus lactis subsp. lactis</name>
    <name type="common">Streptococcus lactis</name>
    <dbReference type="NCBI Taxonomy" id="1360"/>
    <lineage>
        <taxon>Bacteria</taxon>
        <taxon>Bacillati</taxon>
        <taxon>Bacillota</taxon>
        <taxon>Bacilli</taxon>
        <taxon>Lactobacillales</taxon>
        <taxon>Streptococcaceae</taxon>
        <taxon>Lactococcus</taxon>
    </lineage>
</organism>
<dbReference type="RefSeq" id="WP_081172325.1">
    <property type="nucleotide sequence ID" value="NZ_CP016698.1"/>
</dbReference>
<reference evidence="2" key="1">
    <citation type="submission" date="2023-09" db="EMBL/GenBank/DDBJ databases">
        <title>Complete Genomes and Methylome analysis of Lactococcus lactis subs lactis strains.</title>
        <authorList>
            <person name="Fomenkov A."/>
            <person name="McDonnell B."/>
            <person name="Sun L."/>
            <person name="Van Sinderen D."/>
            <person name="Roberts R.J."/>
        </authorList>
    </citation>
    <scope>NUCLEOTIDE SEQUENCE</scope>
    <source>
        <strain evidence="2">229</strain>
        <plasmid evidence="2">p229B</plasmid>
    </source>
</reference>
<dbReference type="EC" id="2.4.-.-" evidence="2"/>
<gene>
    <name evidence="2" type="ORF">LL229_04295</name>
</gene>